<dbReference type="EMBL" id="SSOP01000170">
    <property type="protein sequence ID" value="KAB5590439.1"/>
    <property type="molecule type" value="Genomic_DNA"/>
</dbReference>
<evidence type="ECO:0000313" key="2">
    <source>
        <dbReference type="EMBL" id="KAB5590439.1"/>
    </source>
</evidence>
<organism evidence="2 3">
    <name type="scientific">Ceratobasidium theobromae</name>
    <dbReference type="NCBI Taxonomy" id="1582974"/>
    <lineage>
        <taxon>Eukaryota</taxon>
        <taxon>Fungi</taxon>
        <taxon>Dikarya</taxon>
        <taxon>Basidiomycota</taxon>
        <taxon>Agaricomycotina</taxon>
        <taxon>Agaricomycetes</taxon>
        <taxon>Cantharellales</taxon>
        <taxon>Ceratobasidiaceae</taxon>
        <taxon>Ceratobasidium</taxon>
    </lineage>
</organism>
<evidence type="ECO:0000256" key="1">
    <source>
        <dbReference type="SAM" id="MobiDB-lite"/>
    </source>
</evidence>
<evidence type="ECO:0000313" key="3">
    <source>
        <dbReference type="Proteomes" id="UP000383932"/>
    </source>
</evidence>
<dbReference type="OrthoDB" id="3252356at2759"/>
<accession>A0A5N5QFP1</accession>
<comment type="caution">
    <text evidence="2">The sequence shown here is derived from an EMBL/GenBank/DDBJ whole genome shotgun (WGS) entry which is preliminary data.</text>
</comment>
<protein>
    <submittedName>
        <fullName evidence="2">F-box-like domain containing protein</fullName>
    </submittedName>
</protein>
<gene>
    <name evidence="2" type="ORF">CTheo_6131</name>
</gene>
<name>A0A5N5QFP1_9AGAM</name>
<sequence length="577" mass="65224">MVQELEDATQLLESALERYTNTCLFTANIHNYNAPNEPHDIIQKSLDSINNVFSLVASYEKKLDYAKAVINQPRNSLRIVPINSLPDELIARIFYLVLDTVSRHDMNPLIPDSGALPAHAKNLLHVCSRWRRIAASSCALWRRINLVLSHPHLDELLAHAAISASFAGELPLDIYFVDRLEDYQWRVGSQSSDGDQSDRGSEEVRSLGHREAIDKRLGQLRRTILPRARSFALSFCMGPSYYTNWSDCPLLTILNYWAVNCTPGTLTQLSITTNHPESMALSHFDHASLLGSDLSPIWGYDTEIWQLETTIQHVEDLLRPVTKLRLDSVYFRWNSRAYHGLTELILTNQYAKPDGSKIIFASQLAQILRSSPRLEVFWFGMDIVEQDDAYFPPPVELSELKALVLSNPFRSRGIVLQLISPGPKLQRMGIIQANSEISTSLPSEEDLEKICARTRVTQLYLEMQYTPVKLRQLFGLFPDFQTLIMSRSCPVDDDAADPGLDGDLSAHPARDELHLVDVPLIQRDSLKIMERQFKKITLSGCSTIEPGMENRSSELAKICPVVENKDALDLADWSRGL</sequence>
<reference evidence="2 3" key="1">
    <citation type="journal article" date="2019" name="Fungal Biol. Biotechnol.">
        <title>Draft genome sequence of fastidious pathogen Ceratobasidium theobromae, which causes vascular-streak dieback in Theobroma cacao.</title>
        <authorList>
            <person name="Ali S.S."/>
            <person name="Asman A."/>
            <person name="Shao J."/>
            <person name="Firmansyah A.P."/>
            <person name="Susilo A.W."/>
            <person name="Rosmana A."/>
            <person name="McMahon P."/>
            <person name="Junaid M."/>
            <person name="Guest D."/>
            <person name="Kheng T.Y."/>
            <person name="Meinhardt L.W."/>
            <person name="Bailey B.A."/>
        </authorList>
    </citation>
    <scope>NUCLEOTIDE SEQUENCE [LARGE SCALE GENOMIC DNA]</scope>
    <source>
        <strain evidence="2 3">CT2</strain>
    </source>
</reference>
<dbReference type="Proteomes" id="UP000383932">
    <property type="component" value="Unassembled WGS sequence"/>
</dbReference>
<proteinExistence type="predicted"/>
<keyword evidence="3" id="KW-1185">Reference proteome</keyword>
<feature type="compositionally biased region" description="Basic and acidic residues" evidence="1">
    <location>
        <begin position="196"/>
        <end position="207"/>
    </location>
</feature>
<dbReference type="Gene3D" id="1.20.1280.50">
    <property type="match status" value="1"/>
</dbReference>
<feature type="region of interest" description="Disordered" evidence="1">
    <location>
        <begin position="188"/>
        <end position="207"/>
    </location>
</feature>
<dbReference type="AlphaFoldDB" id="A0A5N5QFP1"/>